<feature type="transmembrane region" description="Helical" evidence="8">
    <location>
        <begin position="57"/>
        <end position="78"/>
    </location>
</feature>
<evidence type="ECO:0000256" key="3">
    <source>
        <dbReference type="ARBA" id="ARBA00022475"/>
    </source>
</evidence>
<proteinExistence type="inferred from homology"/>
<keyword evidence="3" id="KW-1003">Cell membrane</keyword>
<comment type="similarity">
    <text evidence="7">Belongs to the drug/metabolite transporter (DMT) superfamily. Small multidrug resistance (SMR) (TC 2.A.7.1) family.</text>
</comment>
<keyword evidence="10" id="KW-1185">Reference proteome</keyword>
<dbReference type="Pfam" id="PF00893">
    <property type="entry name" value="Multi_Drug_Res"/>
    <property type="match status" value="1"/>
</dbReference>
<evidence type="ECO:0000313" key="9">
    <source>
        <dbReference type="EMBL" id="TCZ81311.1"/>
    </source>
</evidence>
<dbReference type="InterPro" id="IPR000390">
    <property type="entry name" value="Small_drug/metabolite_transptr"/>
</dbReference>
<organism evidence="9 10">
    <name type="scientific">Paenibacillus albiflavus</name>
    <dbReference type="NCBI Taxonomy" id="2545760"/>
    <lineage>
        <taxon>Bacteria</taxon>
        <taxon>Bacillati</taxon>
        <taxon>Bacillota</taxon>
        <taxon>Bacilli</taxon>
        <taxon>Bacillales</taxon>
        <taxon>Paenibacillaceae</taxon>
        <taxon>Paenibacillus</taxon>
    </lineage>
</organism>
<feature type="transmembrane region" description="Helical" evidence="8">
    <location>
        <begin position="84"/>
        <end position="103"/>
    </location>
</feature>
<evidence type="ECO:0000256" key="2">
    <source>
        <dbReference type="ARBA" id="ARBA00022448"/>
    </source>
</evidence>
<dbReference type="EMBL" id="SKFG01000001">
    <property type="protein sequence ID" value="TCZ81311.1"/>
    <property type="molecule type" value="Genomic_DNA"/>
</dbReference>
<dbReference type="PANTHER" id="PTHR30561">
    <property type="entry name" value="SMR FAMILY PROTON-DEPENDENT DRUG EFFLUX TRANSPORTER SUGE"/>
    <property type="match status" value="1"/>
</dbReference>
<protein>
    <submittedName>
        <fullName evidence="9">Multidrug efflux SMR transporter</fullName>
    </submittedName>
</protein>
<keyword evidence="2" id="KW-0813">Transport</keyword>
<dbReference type="Gene3D" id="1.10.3730.20">
    <property type="match status" value="1"/>
</dbReference>
<dbReference type="InterPro" id="IPR045324">
    <property type="entry name" value="Small_multidrug_res"/>
</dbReference>
<comment type="subcellular location">
    <subcellularLocation>
        <location evidence="1 7">Cell membrane</location>
        <topology evidence="1 7">Multi-pass membrane protein</topology>
    </subcellularLocation>
</comment>
<name>A0A4R4ERL9_9BACL</name>
<reference evidence="9 10" key="1">
    <citation type="submission" date="2019-03" db="EMBL/GenBank/DDBJ databases">
        <authorList>
            <person name="Kim M.K.M."/>
        </authorList>
    </citation>
    <scope>NUCLEOTIDE SEQUENCE [LARGE SCALE GENOMIC DNA]</scope>
    <source>
        <strain evidence="9 10">18JY21-1</strain>
    </source>
</reference>
<keyword evidence="4 7" id="KW-0812">Transmembrane</keyword>
<comment type="caution">
    <text evidence="9">The sequence shown here is derived from an EMBL/GenBank/DDBJ whole genome shotgun (WGS) entry which is preliminary data.</text>
</comment>
<dbReference type="OrthoDB" id="21828at2"/>
<evidence type="ECO:0000256" key="4">
    <source>
        <dbReference type="ARBA" id="ARBA00022692"/>
    </source>
</evidence>
<keyword evidence="6 8" id="KW-0472">Membrane</keyword>
<dbReference type="FunFam" id="1.10.3730.20:FF:000001">
    <property type="entry name" value="Quaternary ammonium compound resistance transporter SugE"/>
    <property type="match status" value="1"/>
</dbReference>
<keyword evidence="5 8" id="KW-1133">Transmembrane helix</keyword>
<gene>
    <name evidence="9" type="ORF">E0485_02245</name>
</gene>
<dbReference type="PANTHER" id="PTHR30561:SF1">
    <property type="entry name" value="MULTIDRUG TRANSPORTER EMRE"/>
    <property type="match status" value="1"/>
</dbReference>
<feature type="transmembrane region" description="Helical" evidence="8">
    <location>
        <begin position="29"/>
        <end position="50"/>
    </location>
</feature>
<dbReference type="AlphaFoldDB" id="A0A4R4ERL9"/>
<evidence type="ECO:0000256" key="5">
    <source>
        <dbReference type="ARBA" id="ARBA00022989"/>
    </source>
</evidence>
<evidence type="ECO:0000256" key="7">
    <source>
        <dbReference type="RuleBase" id="RU003942"/>
    </source>
</evidence>
<dbReference type="Proteomes" id="UP000295418">
    <property type="component" value="Unassembled WGS sequence"/>
</dbReference>
<dbReference type="GO" id="GO:0022857">
    <property type="term" value="F:transmembrane transporter activity"/>
    <property type="evidence" value="ECO:0007669"/>
    <property type="project" value="InterPro"/>
</dbReference>
<evidence type="ECO:0000256" key="1">
    <source>
        <dbReference type="ARBA" id="ARBA00004651"/>
    </source>
</evidence>
<accession>A0A4R4ERL9</accession>
<sequence length="106" mass="11416">MHWILLTLAILSEVAATSAMKLSSGFTRLLPSILMFVIYLTSLVFLNYSLKGIPMSVAYAIWSGLGTALIVTISYFFFSEQITPVKTISIVLIVAGVIGLNLGGSK</sequence>
<dbReference type="SUPFAM" id="SSF103481">
    <property type="entry name" value="Multidrug resistance efflux transporter EmrE"/>
    <property type="match status" value="1"/>
</dbReference>
<evidence type="ECO:0000256" key="6">
    <source>
        <dbReference type="ARBA" id="ARBA00023136"/>
    </source>
</evidence>
<dbReference type="GO" id="GO:0005886">
    <property type="term" value="C:plasma membrane"/>
    <property type="evidence" value="ECO:0007669"/>
    <property type="project" value="UniProtKB-SubCell"/>
</dbReference>
<evidence type="ECO:0000313" key="10">
    <source>
        <dbReference type="Proteomes" id="UP000295418"/>
    </source>
</evidence>
<evidence type="ECO:0000256" key="8">
    <source>
        <dbReference type="SAM" id="Phobius"/>
    </source>
</evidence>
<dbReference type="InterPro" id="IPR037185">
    <property type="entry name" value="EmrE-like"/>
</dbReference>